<evidence type="ECO:0000313" key="1">
    <source>
        <dbReference type="EMBL" id="SDL18197.1"/>
    </source>
</evidence>
<dbReference type="Pfam" id="PF22612">
    <property type="entry name" value="GH113"/>
    <property type="match status" value="1"/>
</dbReference>
<dbReference type="EMBL" id="FNGW01000001">
    <property type="protein sequence ID" value="SDL18197.1"/>
    <property type="molecule type" value="Genomic_DNA"/>
</dbReference>
<accession>A0A1G9HYX3</accession>
<dbReference type="AlphaFoldDB" id="A0A1G9HYX3"/>
<dbReference type="Gene3D" id="3.20.20.80">
    <property type="entry name" value="Glycosidases"/>
    <property type="match status" value="1"/>
</dbReference>
<dbReference type="Proteomes" id="UP000199068">
    <property type="component" value="Unassembled WGS sequence"/>
</dbReference>
<sequence length="346" mass="40582">MSKKILIMIIVLLLGIFAIIKINLNEEYSQEKIKSANLSTDYEIKQVLIDIKKLNVNTVNIPVVINIPNLTSNDMTMNEYSKEKAIKLIKELKKKKIKIILEPYPWINNGSDYETEYNPLDKAKFFSDWKNILNCLIDDVANPYKTDIMVVSSNMSKLEAYEEEWCEIIAFVKSKFNGLVTYKTAWWYTAKWDKESINRYNNKLNNKLFSKVDFISIGAYFELSEKSENTVDELVDCLNSTRIYNRQQNIVKEIYNFYEKYNKPIFFGELGFPRRSYAATHPWDSLVSDTVNNKEQARCFEAYKIVFEDKDFINGFSVFAVGQKGKDKNFYPSKESIKIISSWYKR</sequence>
<evidence type="ECO:0008006" key="3">
    <source>
        <dbReference type="Google" id="ProtNLM"/>
    </source>
</evidence>
<dbReference type="RefSeq" id="WP_092721690.1">
    <property type="nucleotide sequence ID" value="NZ_FNGW01000001.1"/>
</dbReference>
<organism evidence="1 2">
    <name type="scientific">Romboutsia lituseburensis DSM 797</name>
    <dbReference type="NCBI Taxonomy" id="1121325"/>
    <lineage>
        <taxon>Bacteria</taxon>
        <taxon>Bacillati</taxon>
        <taxon>Bacillota</taxon>
        <taxon>Clostridia</taxon>
        <taxon>Peptostreptococcales</taxon>
        <taxon>Peptostreptococcaceae</taxon>
        <taxon>Romboutsia</taxon>
    </lineage>
</organism>
<proteinExistence type="predicted"/>
<keyword evidence="2" id="KW-1185">Reference proteome</keyword>
<name>A0A1G9HYX3_9FIRM</name>
<reference evidence="1 2" key="1">
    <citation type="submission" date="2016-10" db="EMBL/GenBank/DDBJ databases">
        <authorList>
            <person name="de Groot N.N."/>
        </authorList>
    </citation>
    <scope>NUCLEOTIDE SEQUENCE [LARGE SCALE GENOMIC DNA]</scope>
    <source>
        <strain evidence="1 2">DSM 797</strain>
    </source>
</reference>
<dbReference type="InterPro" id="IPR055151">
    <property type="entry name" value="GH113"/>
</dbReference>
<dbReference type="STRING" id="1121325.SAMN04515677_10138"/>
<protein>
    <recommendedName>
        <fullName evidence="3">Hydrolase</fullName>
    </recommendedName>
</protein>
<gene>
    <name evidence="1" type="ORF">SAMN04515677_10138</name>
</gene>
<dbReference type="InterPro" id="IPR017853">
    <property type="entry name" value="GH"/>
</dbReference>
<evidence type="ECO:0000313" key="2">
    <source>
        <dbReference type="Proteomes" id="UP000199068"/>
    </source>
</evidence>
<dbReference type="SUPFAM" id="SSF51445">
    <property type="entry name" value="(Trans)glycosidases"/>
    <property type="match status" value="1"/>
</dbReference>